<evidence type="ECO:0000313" key="3">
    <source>
        <dbReference type="WBParaSite" id="nRc.2.0.1.t06354-RA"/>
    </source>
</evidence>
<accession>A0A915HWU1</accession>
<dbReference type="Proteomes" id="UP000887565">
    <property type="component" value="Unplaced"/>
</dbReference>
<sequence length="77" mass="8776">MNYSNVVLMDDRDEMLITNPVETENNNSGDNDELDEDCTTASSVSPWSRGTHIAIFVRFVTRRITHGCRPLTNKVQF</sequence>
<name>A0A915HWU1_ROMCU</name>
<evidence type="ECO:0000256" key="1">
    <source>
        <dbReference type="SAM" id="MobiDB-lite"/>
    </source>
</evidence>
<organism evidence="2 3">
    <name type="scientific">Romanomermis culicivorax</name>
    <name type="common">Nematode worm</name>
    <dbReference type="NCBI Taxonomy" id="13658"/>
    <lineage>
        <taxon>Eukaryota</taxon>
        <taxon>Metazoa</taxon>
        <taxon>Ecdysozoa</taxon>
        <taxon>Nematoda</taxon>
        <taxon>Enoplea</taxon>
        <taxon>Dorylaimia</taxon>
        <taxon>Mermithida</taxon>
        <taxon>Mermithoidea</taxon>
        <taxon>Mermithidae</taxon>
        <taxon>Romanomermis</taxon>
    </lineage>
</organism>
<proteinExistence type="predicted"/>
<reference evidence="3" key="1">
    <citation type="submission" date="2022-11" db="UniProtKB">
        <authorList>
            <consortium name="WormBaseParasite"/>
        </authorList>
    </citation>
    <scope>IDENTIFICATION</scope>
</reference>
<keyword evidence="2" id="KW-1185">Reference proteome</keyword>
<protein>
    <submittedName>
        <fullName evidence="3">Uncharacterized protein</fullName>
    </submittedName>
</protein>
<dbReference type="WBParaSite" id="nRc.2.0.1.t06354-RA">
    <property type="protein sequence ID" value="nRc.2.0.1.t06354-RA"/>
    <property type="gene ID" value="nRc.2.0.1.g06354"/>
</dbReference>
<evidence type="ECO:0000313" key="2">
    <source>
        <dbReference type="Proteomes" id="UP000887565"/>
    </source>
</evidence>
<feature type="region of interest" description="Disordered" evidence="1">
    <location>
        <begin position="21"/>
        <end position="43"/>
    </location>
</feature>
<dbReference type="AlphaFoldDB" id="A0A915HWU1"/>